<dbReference type="EMBL" id="JXAK01000022">
    <property type="protein sequence ID" value="KIL40342.1"/>
    <property type="molecule type" value="Genomic_DNA"/>
</dbReference>
<protein>
    <recommendedName>
        <fullName evidence="3">Succinylglutamate desuccinylase</fullName>
    </recommendedName>
</protein>
<evidence type="ECO:0008006" key="3">
    <source>
        <dbReference type="Google" id="ProtNLM"/>
    </source>
</evidence>
<sequence length="67" mass="7176">MTERIAYELHHRFLANADFLLDLHSGGTHYAVSTLVGYYDDPGANTAGRAGRPRSVRRGAAVGACDG</sequence>
<dbReference type="Gene3D" id="3.40.630.10">
    <property type="entry name" value="Zn peptidases"/>
    <property type="match status" value="1"/>
</dbReference>
<gene>
    <name evidence="1" type="ORF">SD70_13935</name>
</gene>
<evidence type="ECO:0000313" key="2">
    <source>
        <dbReference type="Proteomes" id="UP000031967"/>
    </source>
</evidence>
<evidence type="ECO:0000313" key="1">
    <source>
        <dbReference type="EMBL" id="KIL40342.1"/>
    </source>
</evidence>
<dbReference type="Proteomes" id="UP000031967">
    <property type="component" value="Unassembled WGS sequence"/>
</dbReference>
<name>A0ABR5AHG3_9BACL</name>
<keyword evidence="2" id="KW-1185">Reference proteome</keyword>
<proteinExistence type="predicted"/>
<comment type="caution">
    <text evidence="1">The sequence shown here is derived from an EMBL/GenBank/DDBJ whole genome shotgun (WGS) entry which is preliminary data.</text>
</comment>
<accession>A0ABR5AHG3</accession>
<organism evidence="1 2">
    <name type="scientific">Gordoniibacillus kamchatkensis</name>
    <dbReference type="NCBI Taxonomy" id="1590651"/>
    <lineage>
        <taxon>Bacteria</taxon>
        <taxon>Bacillati</taxon>
        <taxon>Bacillota</taxon>
        <taxon>Bacilli</taxon>
        <taxon>Bacillales</taxon>
        <taxon>Paenibacillaceae</taxon>
        <taxon>Gordoniibacillus</taxon>
    </lineage>
</organism>
<reference evidence="1 2" key="1">
    <citation type="submission" date="2014-12" db="EMBL/GenBank/DDBJ databases">
        <title>Draft genome sequence of Paenibacillus kamchatkensis strain B-2647.</title>
        <authorList>
            <person name="Karlyshev A.V."/>
            <person name="Kudryashova E.B."/>
        </authorList>
    </citation>
    <scope>NUCLEOTIDE SEQUENCE [LARGE SCALE GENOMIC DNA]</scope>
    <source>
        <strain evidence="1 2">VKM B-2647</strain>
    </source>
</reference>